<dbReference type="InterPro" id="IPR001626">
    <property type="entry name" value="ABC_TroCD"/>
</dbReference>
<evidence type="ECO:0000256" key="1">
    <source>
        <dbReference type="ARBA" id="ARBA00004141"/>
    </source>
</evidence>
<comment type="similarity">
    <text evidence="2">Belongs to the ABC-3 integral membrane protein family.</text>
</comment>
<dbReference type="InterPro" id="IPR037294">
    <property type="entry name" value="ABC_BtuC-like"/>
</dbReference>
<dbReference type="AlphaFoldDB" id="A0A644WIM9"/>
<dbReference type="GO" id="GO:0043190">
    <property type="term" value="C:ATP-binding cassette (ABC) transporter complex"/>
    <property type="evidence" value="ECO:0007669"/>
    <property type="project" value="InterPro"/>
</dbReference>
<keyword evidence="5 6" id="KW-0472">Membrane</keyword>
<feature type="transmembrane region" description="Helical" evidence="6">
    <location>
        <begin position="221"/>
        <end position="240"/>
    </location>
</feature>
<dbReference type="GO" id="GO:0055085">
    <property type="term" value="P:transmembrane transport"/>
    <property type="evidence" value="ECO:0007669"/>
    <property type="project" value="InterPro"/>
</dbReference>
<proteinExistence type="inferred from homology"/>
<protein>
    <recommendedName>
        <fullName evidence="8">High-affinity zinc uptake system membrane protein ZnuB</fullName>
    </recommendedName>
</protein>
<evidence type="ECO:0000313" key="7">
    <source>
        <dbReference type="EMBL" id="MPM03726.1"/>
    </source>
</evidence>
<evidence type="ECO:0000256" key="5">
    <source>
        <dbReference type="ARBA" id="ARBA00023136"/>
    </source>
</evidence>
<sequence length="271" mass="28782">MHDFLFALSLPPVARGLVAMAIAGLCFPASGVMVLRLNLVPMRYMLMHGVILGGALSLAFSLPVLPTSILLNVLLVLLMLHLKGNSSHGFGLASAAAMVFSMALASLVMHVWDVPAKDTLQLLWGSPFALDALDIAGLVAIAALLVLYLALGFRTISAMFFDQEIAQSLGMRVKLHHTLMVLLIALVIAFAMKLLGALLIDALLILPVMVASKRATSLKQLLWYSCLTGLFISTLGYLLAVATDLPPSGTIALLSALLYLAPTSHKKGTVV</sequence>
<accession>A0A644WIM9</accession>
<dbReference type="EMBL" id="VSSQ01000977">
    <property type="protein sequence ID" value="MPM03726.1"/>
    <property type="molecule type" value="Genomic_DNA"/>
</dbReference>
<feature type="transmembrane region" description="Helical" evidence="6">
    <location>
        <begin position="12"/>
        <end position="35"/>
    </location>
</feature>
<gene>
    <name evidence="7" type="ORF">SDC9_49993</name>
</gene>
<evidence type="ECO:0000256" key="3">
    <source>
        <dbReference type="ARBA" id="ARBA00022692"/>
    </source>
</evidence>
<dbReference type="SUPFAM" id="SSF81345">
    <property type="entry name" value="ABC transporter involved in vitamin B12 uptake, BtuC"/>
    <property type="match status" value="1"/>
</dbReference>
<name>A0A644WIM9_9ZZZZ</name>
<dbReference type="PANTHER" id="PTHR30477:SF21">
    <property type="entry name" value="ABC-3 PROTEIN"/>
    <property type="match status" value="1"/>
</dbReference>
<evidence type="ECO:0000256" key="2">
    <source>
        <dbReference type="ARBA" id="ARBA00008034"/>
    </source>
</evidence>
<comment type="caution">
    <text evidence="7">The sequence shown here is derived from an EMBL/GenBank/DDBJ whole genome shotgun (WGS) entry which is preliminary data.</text>
</comment>
<dbReference type="PANTHER" id="PTHR30477">
    <property type="entry name" value="ABC-TRANSPORTER METAL-BINDING PROTEIN"/>
    <property type="match status" value="1"/>
</dbReference>
<dbReference type="Gene3D" id="1.10.3470.10">
    <property type="entry name" value="ABC transporter involved in vitamin B12 uptake, BtuC"/>
    <property type="match status" value="1"/>
</dbReference>
<dbReference type="Pfam" id="PF00950">
    <property type="entry name" value="ABC-3"/>
    <property type="match status" value="1"/>
</dbReference>
<evidence type="ECO:0000256" key="6">
    <source>
        <dbReference type="SAM" id="Phobius"/>
    </source>
</evidence>
<feature type="transmembrane region" description="Helical" evidence="6">
    <location>
        <begin position="55"/>
        <end position="78"/>
    </location>
</feature>
<feature type="transmembrane region" description="Helical" evidence="6">
    <location>
        <begin position="90"/>
        <end position="112"/>
    </location>
</feature>
<comment type="subcellular location">
    <subcellularLocation>
        <location evidence="1">Membrane</location>
        <topology evidence="1">Multi-pass membrane protein</topology>
    </subcellularLocation>
</comment>
<feature type="transmembrane region" description="Helical" evidence="6">
    <location>
        <begin position="132"/>
        <end position="151"/>
    </location>
</feature>
<evidence type="ECO:0000256" key="4">
    <source>
        <dbReference type="ARBA" id="ARBA00022989"/>
    </source>
</evidence>
<evidence type="ECO:0008006" key="8">
    <source>
        <dbReference type="Google" id="ProtNLM"/>
    </source>
</evidence>
<organism evidence="7">
    <name type="scientific">bioreactor metagenome</name>
    <dbReference type="NCBI Taxonomy" id="1076179"/>
    <lineage>
        <taxon>unclassified sequences</taxon>
        <taxon>metagenomes</taxon>
        <taxon>ecological metagenomes</taxon>
    </lineage>
</organism>
<reference evidence="7" key="1">
    <citation type="submission" date="2019-08" db="EMBL/GenBank/DDBJ databases">
        <authorList>
            <person name="Kucharzyk K."/>
            <person name="Murdoch R.W."/>
            <person name="Higgins S."/>
            <person name="Loffler F."/>
        </authorList>
    </citation>
    <scope>NUCLEOTIDE SEQUENCE</scope>
</reference>
<feature type="transmembrane region" description="Helical" evidence="6">
    <location>
        <begin position="179"/>
        <end position="209"/>
    </location>
</feature>
<keyword evidence="3 6" id="KW-0812">Transmembrane</keyword>
<keyword evidence="4 6" id="KW-1133">Transmembrane helix</keyword>